<organism evidence="2 4">
    <name type="scientific">Klebsiella phage vB_KpnS_IMGroot</name>
    <dbReference type="NCBI Taxonomy" id="2591375"/>
    <lineage>
        <taxon>Viruses</taxon>
        <taxon>Duplodnaviria</taxon>
        <taxon>Heunggongvirae</taxon>
        <taxon>Uroviricota</taxon>
        <taxon>Caudoviricetes</taxon>
        <taxon>Drexlerviridae</taxon>
        <taxon>Webervirus</taxon>
        <taxon>Webervirus IMGroot</taxon>
    </lineage>
</organism>
<keyword evidence="2" id="KW-0540">Nuclease</keyword>
<dbReference type="EMBL" id="MN013076">
    <property type="protein sequence ID" value="QEG12008.1"/>
    <property type="molecule type" value="Genomic_DNA"/>
</dbReference>
<feature type="domain" description="Putative exodeoxyribonuclease 8 PDDEXK-like" evidence="1">
    <location>
        <begin position="219"/>
        <end position="325"/>
    </location>
</feature>
<dbReference type="EMBL" id="MW021765">
    <property type="protein sequence ID" value="QPX75286.1"/>
    <property type="molecule type" value="Genomic_DNA"/>
</dbReference>
<dbReference type="Proteomes" id="UP000595598">
    <property type="component" value="Segment"/>
</dbReference>
<name>A0A5B9NDF3_9CAUD</name>
<protein>
    <submittedName>
        <fullName evidence="2">Putative exonuclease</fullName>
    </submittedName>
</protein>
<evidence type="ECO:0000313" key="2">
    <source>
        <dbReference type="EMBL" id="QEG12008.1"/>
    </source>
</evidence>
<sequence length="351" mass="39615">MIPMAEAIFKAYTNAELSNDDYHDPNSWCARYVSGSSLGEIYATSPAHWKYKEREETAALSFGTCSHTCMLETSKFNGEYLRATAPGDVKDLITSKSALSAKLKACGLIGTSNKDYPELLEMAYRAGIDVNVWWAIELCDESAAINSGRKLVKDSDFDAVVQMRNVMLANPRHAACIESDTAQRELSIFGEIFGVPVKVRLDHVDVVSDPELIKEWGFNPDEVFEVVVITDYKTTQTSKPDDFGRLAFNLGYYLKMALQRDLFVKTYNEKRPVVVRLLTQEKKSPFAPLAFTLTDQQIEIGRKQYQSVIHQYAECVKHDVWPSYESNAAEVKLPTPQFVKYMFPEVYGTNS</sequence>
<keyword evidence="2" id="KW-0269">Exonuclease</keyword>
<reference evidence="3 5" key="2">
    <citation type="submission" date="2020-09" db="EMBL/GenBank/DDBJ databases">
        <authorList>
            <person name="Meek T."/>
            <person name="Sharma R."/>
            <person name="Thurgood T.L."/>
            <person name="Atkinson A.D."/>
            <person name="Fairholm J."/>
            <person name="Brown O.T."/>
            <person name="Loertscher E."/>
            <person name="Arens D.K."/>
            <person name="Kruger J.L."/>
            <person name="Johnson L."/>
            <person name="Thompson D.W."/>
            <person name="Walker J."/>
            <person name="Casjens S.R."/>
            <person name="Grose J.H."/>
        </authorList>
    </citation>
    <scope>NUCLEOTIDE SEQUENCE [LARGE SCALE GENOMIC DNA]</scope>
</reference>
<evidence type="ECO:0000313" key="5">
    <source>
        <dbReference type="Proteomes" id="UP000595598"/>
    </source>
</evidence>
<gene>
    <name evidence="2" type="ORF">GROOT_27</name>
</gene>
<evidence type="ECO:0000259" key="1">
    <source>
        <dbReference type="Pfam" id="PF12684"/>
    </source>
</evidence>
<keyword evidence="2" id="KW-0378">Hydrolase</keyword>
<dbReference type="InterPro" id="IPR024432">
    <property type="entry name" value="Put_RecE_PDDEXK-like_dom"/>
</dbReference>
<dbReference type="InterPro" id="IPR011604">
    <property type="entry name" value="PDDEXK-like_dom_sf"/>
</dbReference>
<proteinExistence type="predicted"/>
<accession>A0A5B9NDF3</accession>
<keyword evidence="4" id="KW-1185">Reference proteome</keyword>
<evidence type="ECO:0000313" key="3">
    <source>
        <dbReference type="EMBL" id="QPX75286.1"/>
    </source>
</evidence>
<reference evidence="2 4" key="1">
    <citation type="submission" date="2019-04" db="EMBL/GenBank/DDBJ databases">
        <authorList>
            <person name="Meek T."/>
            <person name="Sharma R."/>
            <person name="Thurgood T.L."/>
            <person name="Atkinson A.D."/>
            <person name="Fairholm J."/>
            <person name="Brown O."/>
            <person name="Loertscher E."/>
            <person name="Arens D.K."/>
            <person name="Kruger J.L."/>
            <person name="Johnson L."/>
            <person name="Thompson D.W."/>
            <person name="Walker J."/>
            <person name="Casjens S."/>
            <person name="Grose J.H."/>
        </authorList>
    </citation>
    <scope>NUCLEOTIDE SEQUENCE [LARGE SCALE GENOMIC DNA]</scope>
</reference>
<dbReference type="Proteomes" id="UP000324081">
    <property type="component" value="Segment"/>
</dbReference>
<evidence type="ECO:0000313" key="4">
    <source>
        <dbReference type="Proteomes" id="UP000324081"/>
    </source>
</evidence>
<dbReference type="GO" id="GO:0004527">
    <property type="term" value="F:exonuclease activity"/>
    <property type="evidence" value="ECO:0007669"/>
    <property type="project" value="UniProtKB-KW"/>
</dbReference>
<dbReference type="Gene3D" id="3.90.320.10">
    <property type="match status" value="1"/>
</dbReference>
<dbReference type="Pfam" id="PF12684">
    <property type="entry name" value="DUF3799"/>
    <property type="match status" value="1"/>
</dbReference>